<comment type="caution">
    <text evidence="3">The sequence shown here is derived from an EMBL/GenBank/DDBJ whole genome shotgun (WGS) entry which is preliminary data.</text>
</comment>
<reference evidence="3 4" key="1">
    <citation type="journal article" date="2019" name="Sci. Rep.">
        <title>Nanopore sequencing improves the draft genome of the human pathogenic amoeba Naegleria fowleri.</title>
        <authorList>
            <person name="Liechti N."/>
            <person name="Schurch N."/>
            <person name="Bruggmann R."/>
            <person name="Wittwer M."/>
        </authorList>
    </citation>
    <scope>NUCLEOTIDE SEQUENCE [LARGE SCALE GENOMIC DNA]</scope>
    <source>
        <strain evidence="3 4">ATCC 30894</strain>
    </source>
</reference>
<feature type="compositionally biased region" description="Polar residues" evidence="1">
    <location>
        <begin position="386"/>
        <end position="404"/>
    </location>
</feature>
<feature type="transmembrane region" description="Helical" evidence="2">
    <location>
        <begin position="320"/>
        <end position="345"/>
    </location>
</feature>
<keyword evidence="2" id="KW-0812">Transmembrane</keyword>
<evidence type="ECO:0000256" key="1">
    <source>
        <dbReference type="SAM" id="MobiDB-lite"/>
    </source>
</evidence>
<protein>
    <recommendedName>
        <fullName evidence="5">G-protein coupled receptors family 1 profile domain-containing protein</fullName>
    </recommendedName>
</protein>
<dbReference type="OrthoDB" id="10321403at2759"/>
<proteinExistence type="predicted"/>
<evidence type="ECO:0000313" key="4">
    <source>
        <dbReference type="Proteomes" id="UP000444721"/>
    </source>
</evidence>
<dbReference type="VEuPathDB" id="AmoebaDB:NfTy_049870"/>
<evidence type="ECO:0000256" key="2">
    <source>
        <dbReference type="SAM" id="Phobius"/>
    </source>
</evidence>
<sequence length="411" mass="45956">MSLPRHGTTEPFLLPFFAFSLLHTTHEISTNSSFNNNTFLFNNSTNNNNSTLTPYTKSQNIVSLTIDGITFPVFSFLVCFKLFRLFMRWKTLVKNNKYLQTLIIPLSALQILASASGIATATAKLVEARQVVPQVLLMINYECIVITAGLCFLSQCLTTKVLYEIYYNPKRLWMQNGEFEKTKNHQTVIRTYSIVAGVATVGMLSLLVPAILIALTVPYYGENNPSFDVESAVRASLYIFYASIAISGLIMLFSCISGVINFYLTNILTKQLLNDEMGKVTSKRKKAQRTIMIAISLQAFLNLLVNIVVILASVSVFVDYFMFIFAYGIQRVVVFLFTFGVRFIYGPLDQLEGNISKDINVKEGQDCWETMMSALCCCCGGEANTQKKSTNEGGSNTNTLQTSNELKEVNQ</sequence>
<dbReference type="GeneID" id="68108245"/>
<dbReference type="RefSeq" id="XP_044564587.1">
    <property type="nucleotide sequence ID" value="XM_044700549.1"/>
</dbReference>
<accession>A0A6A5BZW8</accession>
<feature type="transmembrane region" description="Helical" evidence="2">
    <location>
        <begin position="191"/>
        <end position="217"/>
    </location>
</feature>
<feature type="transmembrane region" description="Helical" evidence="2">
    <location>
        <begin position="139"/>
        <end position="163"/>
    </location>
</feature>
<feature type="transmembrane region" description="Helical" evidence="2">
    <location>
        <begin position="291"/>
        <end position="314"/>
    </location>
</feature>
<dbReference type="AlphaFoldDB" id="A0A6A5BZW8"/>
<feature type="transmembrane region" description="Helical" evidence="2">
    <location>
        <begin position="237"/>
        <end position="264"/>
    </location>
</feature>
<keyword evidence="2" id="KW-1133">Transmembrane helix</keyword>
<keyword evidence="2" id="KW-0472">Membrane</keyword>
<feature type="region of interest" description="Disordered" evidence="1">
    <location>
        <begin position="386"/>
        <end position="411"/>
    </location>
</feature>
<organism evidence="3 4">
    <name type="scientific">Naegleria fowleri</name>
    <name type="common">Brain eating amoeba</name>
    <dbReference type="NCBI Taxonomy" id="5763"/>
    <lineage>
        <taxon>Eukaryota</taxon>
        <taxon>Discoba</taxon>
        <taxon>Heterolobosea</taxon>
        <taxon>Tetramitia</taxon>
        <taxon>Eutetramitia</taxon>
        <taxon>Vahlkampfiidae</taxon>
        <taxon>Naegleria</taxon>
    </lineage>
</organism>
<feature type="transmembrane region" description="Helical" evidence="2">
    <location>
        <begin position="98"/>
        <end position="119"/>
    </location>
</feature>
<feature type="transmembrane region" description="Helical" evidence="2">
    <location>
        <begin position="61"/>
        <end position="86"/>
    </location>
</feature>
<dbReference type="VEuPathDB" id="AmoebaDB:FDP41_001027"/>
<evidence type="ECO:0000313" key="3">
    <source>
        <dbReference type="EMBL" id="KAF0979874.1"/>
    </source>
</evidence>
<keyword evidence="4" id="KW-1185">Reference proteome</keyword>
<gene>
    <name evidence="3" type="ORF">FDP41_001027</name>
</gene>
<dbReference type="VEuPathDB" id="AmoebaDB:NF0013400"/>
<dbReference type="EMBL" id="VFQX01000022">
    <property type="protein sequence ID" value="KAF0979874.1"/>
    <property type="molecule type" value="Genomic_DNA"/>
</dbReference>
<dbReference type="OMA" id="RTIMIAI"/>
<name>A0A6A5BZW8_NAEFO</name>
<dbReference type="Proteomes" id="UP000444721">
    <property type="component" value="Unassembled WGS sequence"/>
</dbReference>
<evidence type="ECO:0008006" key="5">
    <source>
        <dbReference type="Google" id="ProtNLM"/>
    </source>
</evidence>